<dbReference type="InterPro" id="IPR005804">
    <property type="entry name" value="FA_desaturase_dom"/>
</dbReference>
<evidence type="ECO:0000256" key="1">
    <source>
        <dbReference type="SAM" id="Phobius"/>
    </source>
</evidence>
<gene>
    <name evidence="3" type="ORF">JT31_17915</name>
</gene>
<keyword evidence="1" id="KW-1133">Transmembrane helix</keyword>
<accession>A0A089Q7K7</accession>
<keyword evidence="4" id="KW-1185">Reference proteome</keyword>
<dbReference type="Proteomes" id="UP000029481">
    <property type="component" value="Chromosome"/>
</dbReference>
<dbReference type="KEGG" id="cnt:JT31_17915"/>
<feature type="transmembrane region" description="Helical" evidence="1">
    <location>
        <begin position="84"/>
        <end position="102"/>
    </location>
</feature>
<dbReference type="EMBL" id="CP009451">
    <property type="protein sequence ID" value="AIR06419.1"/>
    <property type="molecule type" value="Genomic_DNA"/>
</dbReference>
<dbReference type="RefSeq" id="WP_038480072.1">
    <property type="nucleotide sequence ID" value="NZ_CP009451.1"/>
</dbReference>
<keyword evidence="1" id="KW-0472">Membrane</keyword>
<dbReference type="OrthoDB" id="784276at2"/>
<dbReference type="Pfam" id="PF00487">
    <property type="entry name" value="FA_desaturase"/>
    <property type="match status" value="1"/>
</dbReference>
<name>A0A089Q7K7_9ENTR</name>
<evidence type="ECO:0000313" key="4">
    <source>
        <dbReference type="Proteomes" id="UP000029481"/>
    </source>
</evidence>
<feature type="transmembrane region" description="Helical" evidence="1">
    <location>
        <begin position="184"/>
        <end position="201"/>
    </location>
</feature>
<dbReference type="GO" id="GO:0006629">
    <property type="term" value="P:lipid metabolic process"/>
    <property type="evidence" value="ECO:0007669"/>
    <property type="project" value="InterPro"/>
</dbReference>
<reference evidence="3 4" key="1">
    <citation type="submission" date="2014-09" db="EMBL/GenBank/DDBJ databases">
        <title>Cedecea neteri SSMD04 Genome Sequencing.</title>
        <authorList>
            <person name="Tan J.-Y."/>
        </authorList>
    </citation>
    <scope>NUCLEOTIDE SEQUENCE [LARGE SCALE GENOMIC DNA]</scope>
    <source>
        <strain evidence="3 4">SSMD04</strain>
    </source>
</reference>
<keyword evidence="1" id="KW-0812">Transmembrane</keyword>
<dbReference type="AlphaFoldDB" id="A0A089Q7K7"/>
<sequence length="333" mass="39835">MSGKSSVYLHEEQREFVSKLRRSWLWRTELPTWLLIITIYGGWFATVAWWKTIGLFPATLLLIWFATWYMSLQHELLHGHPTRFPRLNQLFGLMPFSIWYPYGTYRDLHLKHHLDEDLTVPETDPESYYFTRRRWQHFSGVQRLLVRLRNTFPGRLMLTPVLTMRWTVVNIWDSFRSGNRPAMVMWTVHLLLLIPVLGWLVKHDFSVVYYLLVVTWPMLAMTKVRSFFEHRAAEDPEARTVINEAGIFWRLLFLNLNYHSVHHDLPGIPWYGLPTVYRAYKEEYLKRNQGFFVNGYGELMREHLIKPIQVEINPFFPDGRLAQDSVQQEKAHE</sequence>
<organism evidence="3 4">
    <name type="scientific">Cedecea neteri</name>
    <dbReference type="NCBI Taxonomy" id="158822"/>
    <lineage>
        <taxon>Bacteria</taxon>
        <taxon>Pseudomonadati</taxon>
        <taxon>Pseudomonadota</taxon>
        <taxon>Gammaproteobacteria</taxon>
        <taxon>Enterobacterales</taxon>
        <taxon>Enterobacteriaceae</taxon>
        <taxon>Cedecea</taxon>
    </lineage>
</organism>
<evidence type="ECO:0000313" key="3">
    <source>
        <dbReference type="EMBL" id="AIR06419.1"/>
    </source>
</evidence>
<dbReference type="CDD" id="cd03509">
    <property type="entry name" value="DesA_FADS-like"/>
    <property type="match status" value="1"/>
</dbReference>
<evidence type="ECO:0000259" key="2">
    <source>
        <dbReference type="Pfam" id="PF00487"/>
    </source>
</evidence>
<proteinExistence type="predicted"/>
<feature type="transmembrane region" description="Helical" evidence="1">
    <location>
        <begin position="55"/>
        <end position="72"/>
    </location>
</feature>
<feature type="transmembrane region" description="Helical" evidence="1">
    <location>
        <begin position="207"/>
        <end position="224"/>
    </location>
</feature>
<feature type="transmembrane region" description="Helical" evidence="1">
    <location>
        <begin position="30"/>
        <end position="49"/>
    </location>
</feature>
<feature type="domain" description="Fatty acid desaturase" evidence="2">
    <location>
        <begin position="56"/>
        <end position="291"/>
    </location>
</feature>
<protein>
    <submittedName>
        <fullName evidence="3">Fatty acid desaturase</fullName>
    </submittedName>
</protein>